<keyword evidence="2" id="KW-0813">Transport</keyword>
<keyword evidence="4" id="KW-0997">Cell inner membrane</keyword>
<feature type="domain" description="Type II secretion system protein GspC N-terminal" evidence="10">
    <location>
        <begin position="73"/>
        <end position="178"/>
    </location>
</feature>
<organism evidence="11 12">
    <name type="scientific">Desulfoplanes formicivorans</name>
    <dbReference type="NCBI Taxonomy" id="1592317"/>
    <lineage>
        <taxon>Bacteria</taxon>
        <taxon>Pseudomonadati</taxon>
        <taxon>Thermodesulfobacteriota</taxon>
        <taxon>Desulfovibrionia</taxon>
        <taxon>Desulfovibrionales</taxon>
        <taxon>Desulfoplanaceae</taxon>
        <taxon>Desulfoplanes</taxon>
    </lineage>
</organism>
<evidence type="ECO:0000259" key="10">
    <source>
        <dbReference type="Pfam" id="PF11356"/>
    </source>
</evidence>
<dbReference type="EMBL" id="BDFE01000008">
    <property type="protein sequence ID" value="GAU08022.1"/>
    <property type="molecule type" value="Genomic_DNA"/>
</dbReference>
<keyword evidence="5 9" id="KW-0812">Transmembrane</keyword>
<keyword evidence="3" id="KW-1003">Cell membrane</keyword>
<dbReference type="GO" id="GO:0015031">
    <property type="term" value="P:protein transport"/>
    <property type="evidence" value="ECO:0007669"/>
    <property type="project" value="UniProtKB-KW"/>
</dbReference>
<gene>
    <name evidence="11" type="ORF">DPF_0723</name>
</gene>
<accession>A0A194AD45</accession>
<name>A0A194AD45_9BACT</name>
<evidence type="ECO:0000313" key="11">
    <source>
        <dbReference type="EMBL" id="GAU08022.1"/>
    </source>
</evidence>
<evidence type="ECO:0000256" key="3">
    <source>
        <dbReference type="ARBA" id="ARBA00022475"/>
    </source>
</evidence>
<evidence type="ECO:0000313" key="12">
    <source>
        <dbReference type="Proteomes" id="UP000095200"/>
    </source>
</evidence>
<dbReference type="Gene3D" id="2.30.30.830">
    <property type="match status" value="1"/>
</dbReference>
<evidence type="ECO:0000256" key="9">
    <source>
        <dbReference type="SAM" id="Phobius"/>
    </source>
</evidence>
<keyword evidence="8 9" id="KW-0472">Membrane</keyword>
<evidence type="ECO:0000256" key="8">
    <source>
        <dbReference type="ARBA" id="ARBA00023136"/>
    </source>
</evidence>
<evidence type="ECO:0000256" key="2">
    <source>
        <dbReference type="ARBA" id="ARBA00022448"/>
    </source>
</evidence>
<keyword evidence="6" id="KW-0653">Protein transport</keyword>
<sequence>MLRGFRTGLTPLVQMINATVLTTVINVLVIVLVVYMLVAAGLKRDRVALENRAIVNSHRETVRQPRAKPLAGPRLRRLEEYRSIAARDLFGTGKQAVKPGDDKEEVRIENMPLASLQLRLMGTVVASDPAMRKAIIAEANGRNERMYREGDRVKGATIKKILRYAVVLNTGKRDEVLKMEIPRKDKPNPPSGRLDRRVPVQAVTHSRGEAQQSLATSSLLFETTAFEGHWSGGISDQTQEHGTGSVLFTPGLWINDILSG</sequence>
<reference evidence="12" key="1">
    <citation type="submission" date="2016-06" db="EMBL/GenBank/DDBJ databases">
        <title>Draft genome sequence of Desulfoplanes formicivorans strain Pf12B.</title>
        <authorList>
            <person name="Watanabe M."/>
            <person name="Kojima H."/>
            <person name="Fukui M."/>
        </authorList>
    </citation>
    <scope>NUCLEOTIDE SEQUENCE [LARGE SCALE GENOMIC DNA]</scope>
    <source>
        <strain evidence="12">Pf12B</strain>
    </source>
</reference>
<protein>
    <recommendedName>
        <fullName evidence="10">Type II secretion system protein GspC N-terminal domain-containing protein</fullName>
    </recommendedName>
</protein>
<proteinExistence type="predicted"/>
<keyword evidence="7 9" id="KW-1133">Transmembrane helix</keyword>
<dbReference type="Pfam" id="PF11356">
    <property type="entry name" value="T2SSC"/>
    <property type="match status" value="1"/>
</dbReference>
<evidence type="ECO:0000256" key="4">
    <source>
        <dbReference type="ARBA" id="ARBA00022519"/>
    </source>
</evidence>
<keyword evidence="12" id="KW-1185">Reference proteome</keyword>
<evidence type="ECO:0000256" key="5">
    <source>
        <dbReference type="ARBA" id="ARBA00022692"/>
    </source>
</evidence>
<feature type="transmembrane region" description="Helical" evidence="9">
    <location>
        <begin position="20"/>
        <end position="42"/>
    </location>
</feature>
<evidence type="ECO:0000256" key="7">
    <source>
        <dbReference type="ARBA" id="ARBA00022989"/>
    </source>
</evidence>
<dbReference type="InterPro" id="IPR024961">
    <property type="entry name" value="T2SS_GspC_N"/>
</dbReference>
<comment type="caution">
    <text evidence="11">The sequence shown here is derived from an EMBL/GenBank/DDBJ whole genome shotgun (WGS) entry which is preliminary data.</text>
</comment>
<dbReference type="STRING" id="1592317.DPF_0723"/>
<dbReference type="GO" id="GO:0005886">
    <property type="term" value="C:plasma membrane"/>
    <property type="evidence" value="ECO:0007669"/>
    <property type="project" value="UniProtKB-SubCell"/>
</dbReference>
<dbReference type="Proteomes" id="UP000095200">
    <property type="component" value="Unassembled WGS sequence"/>
</dbReference>
<evidence type="ECO:0000256" key="1">
    <source>
        <dbReference type="ARBA" id="ARBA00004533"/>
    </source>
</evidence>
<comment type="subcellular location">
    <subcellularLocation>
        <location evidence="1">Cell inner membrane</location>
    </subcellularLocation>
</comment>
<dbReference type="AlphaFoldDB" id="A0A194AD45"/>
<evidence type="ECO:0000256" key="6">
    <source>
        <dbReference type="ARBA" id="ARBA00022927"/>
    </source>
</evidence>